<protein>
    <recommendedName>
        <fullName evidence="2">Zinc-ribbon domain-containing protein</fullName>
    </recommendedName>
</protein>
<keyword evidence="4" id="KW-1185">Reference proteome</keyword>
<reference evidence="3" key="1">
    <citation type="submission" date="2016-02" db="EMBL/GenBank/DDBJ databases">
        <title>Draft Genome Sequence of Sporotomaculum syntrophicum Strain FB, a Syntrophic Benzoate Degrader.</title>
        <authorList>
            <person name="Nobu M.K."/>
            <person name="Narihiro T."/>
            <person name="Qiu Y.-L."/>
            <person name="Ohashi A."/>
            <person name="Liu W.-T."/>
            <person name="Yuji S."/>
        </authorList>
    </citation>
    <scope>NUCLEOTIDE SEQUENCE</scope>
    <source>
        <strain evidence="3">FB</strain>
    </source>
</reference>
<feature type="compositionally biased region" description="Low complexity" evidence="1">
    <location>
        <begin position="1400"/>
        <end position="1409"/>
    </location>
</feature>
<feature type="region of interest" description="Disordered" evidence="1">
    <location>
        <begin position="1297"/>
        <end position="1459"/>
    </location>
</feature>
<dbReference type="OrthoDB" id="1810219at2"/>
<proteinExistence type="predicted"/>
<feature type="region of interest" description="Disordered" evidence="1">
    <location>
        <begin position="691"/>
        <end position="721"/>
    </location>
</feature>
<dbReference type="InterPro" id="IPR026870">
    <property type="entry name" value="Zinc_ribbon_dom"/>
</dbReference>
<dbReference type="RefSeq" id="WP_161821522.1">
    <property type="nucleotide sequence ID" value="NZ_LSRS01000003.1"/>
</dbReference>
<evidence type="ECO:0000313" key="3">
    <source>
        <dbReference type="EMBL" id="KAF1084988.1"/>
    </source>
</evidence>
<feature type="region of interest" description="Disordered" evidence="1">
    <location>
        <begin position="855"/>
        <end position="959"/>
    </location>
</feature>
<feature type="compositionally biased region" description="Gly residues" evidence="1">
    <location>
        <begin position="50"/>
        <end position="68"/>
    </location>
</feature>
<feature type="region of interest" description="Disordered" evidence="1">
    <location>
        <begin position="341"/>
        <end position="361"/>
    </location>
</feature>
<dbReference type="Pfam" id="PF13240">
    <property type="entry name" value="Zn_Ribbon_1"/>
    <property type="match status" value="1"/>
</dbReference>
<evidence type="ECO:0000256" key="1">
    <source>
        <dbReference type="SAM" id="MobiDB-lite"/>
    </source>
</evidence>
<evidence type="ECO:0000313" key="4">
    <source>
        <dbReference type="Proteomes" id="UP000798488"/>
    </source>
</evidence>
<dbReference type="Proteomes" id="UP000798488">
    <property type="component" value="Unassembled WGS sequence"/>
</dbReference>
<feature type="compositionally biased region" description="Basic and acidic residues" evidence="1">
    <location>
        <begin position="855"/>
        <end position="866"/>
    </location>
</feature>
<feature type="compositionally biased region" description="Basic and acidic residues" evidence="1">
    <location>
        <begin position="1436"/>
        <end position="1449"/>
    </location>
</feature>
<dbReference type="EMBL" id="LSRS01000003">
    <property type="protein sequence ID" value="KAF1084988.1"/>
    <property type="molecule type" value="Genomic_DNA"/>
</dbReference>
<organism evidence="3 4">
    <name type="scientific">Sporotomaculum syntrophicum</name>
    <dbReference type="NCBI Taxonomy" id="182264"/>
    <lineage>
        <taxon>Bacteria</taxon>
        <taxon>Bacillati</taxon>
        <taxon>Bacillota</taxon>
        <taxon>Clostridia</taxon>
        <taxon>Eubacteriales</taxon>
        <taxon>Desulfallaceae</taxon>
        <taxon>Sporotomaculum</taxon>
    </lineage>
</organism>
<sequence>MGNIPGPSNTTEAVTGVVVPGLIATVLGALGGLGGGGFIPPAGGTPMYPTGGGSSPGAGGSPGTGSGAPGMAQATSQFGRRRREEILTDTADMYHGSAIQGAPADQGTYIETEREAELFVQPEPSISEPGPEIFIDTADMKQQAIDVREAGGEPVIHIDTDAMFESPAAGASGEPGIFIENEAAAGPFVQPEPLISDPEPEIFIDTIDMNEQAIDIREAGGEPVIRIDTDDMFESPATGASGDKGVFIETEDEAALFVKGNADREMEAGQMKPQAFSAREGEAGGEHFAASGGSEGAPIADQTERLYTDIEDSEVLRDASSLEAHADLEIKADQIKSQAIDAREGEAEVPGAEPATAAEADGIYDQNGFDADGYDREGFNQAGYDRDGYNHDGFNEAGYNAEGFDAEGFDKDGFNRDGFNAQGFDRDGFDANGFDAEGFDKAGFDKEGFDKAGFNAQGFDKEGFDKAGYDAEGFNRQGYNQQGFDREGFNKAGFDAEGYDRQGFNQSGYDKEGFNKEGYDKAGFNREGFNKAGFDQEGFDKNGFNAEGYDREGFDKAGFDKTGYDREGFNKEGFDKAGFNAQGFDREGFDKAGFDQEGFDRQGFDRVGLDREGFNKAGFDTEGYDREGYGRNGFDPEGYDINGYNRQGFDAKGFDKQGFDKEGFNKDGWDREGYDRNGFDENGWDREGFDKNGYDAEGYNRDGYNREGQSKEGYDADGYDKNGFNEHGYDRDGYDRDGFDFEGYNRSGRDPWGYDKQGYDKDGYHWSGYNADGYNKSGRHWSENPYKDSPFDVTSVEHKNPFTSDSEVIVSVEVEMDEYGNIIGGRNLADTWKPTKPPLGEPYYRTVEKYGAKPWTDEIPKPETEKPSIPVTEDTGVIGPEDPMNTLKNHGIDQDTPAAPEGQTGSGLPIPEEDIPDAGNVPPDTYPGEGEIPQDTIPDMPPVSGPQHGDTITLPGKDGRDYVLDYNAETGEWENILTGGKIRNEDLDSYINDFNKWQDQVADDKKLSAAELEKMARREDATSKAIDKNLEDWRKLEQMQKVADKYDIGEPGGPGDVDKAIQSLKDDMLAGKELDQEKMDKIRRVIDNRILGKTVADTGQRWEEDWFKNLGWALEANAATAKEVITGEKADGSTSWLGMGARIMITTATGGGAGVVLDGAMNVAEAMYRIKDEIDKGESDFRAVSKAVGLYVLGEEMGWLAGEAGSKVMGEMMERYPAFTNKAADFVETAILKVNAKNQMYSKALGMISKESAEESLDQINKRLVDIGSDKAAKEIVESARMDYGLKSVADSFDDVTKGAGKTVGDSTGDMAGRVSKSSAEGWTDVGESGGKAATSSTDDMARGGGKAATSSSDDIAKGGGGKVASQADADGVPGTGKAGPQADVDGVQVPRKAGDDISDASAKSAAGGDVPGEPPGRPPGGGDGPGEPPGGRPPGGRDDMPGEPDHMPLNRGGRTPDEVLADPAALNRAERTVQQNVSGGADSAEETYHAFLSLDDNDVLAHFKGSDGNILLMLFDNEESFIQWWSDIYASKAAGNYQPVFPEVLPMEVLVCALHCIDIYRRSYLESMLDYRGGLDLAISTQDFVQLLRRSLASRDKRWLLPTMFEITAGLKGINIALKPEHIKKVEELGFLTSDENVLTLGERSRLMGTEIITSWLGSISCQASALVNGQEKSLSRMFMTPTAFANHLFSFEIGAGGDARFRHQAITLPKLVQTLMKWIEALQKAIGGTAPVQAAPRQAPVMKFCGQCGAELKPGKKFCTSCGTAI</sequence>
<feature type="region of interest" description="Disordered" evidence="1">
    <location>
        <begin position="46"/>
        <end position="78"/>
    </location>
</feature>
<gene>
    <name evidence="3" type="ORF">SPSYN_01124</name>
</gene>
<name>A0A9D3AYP6_9FIRM</name>
<feature type="compositionally biased region" description="Low complexity" evidence="1">
    <location>
        <begin position="348"/>
        <end position="360"/>
    </location>
</feature>
<accession>A0A9D3AYP6</accession>
<feature type="domain" description="Zinc-ribbon" evidence="2">
    <location>
        <begin position="1746"/>
        <end position="1767"/>
    </location>
</feature>
<comment type="caution">
    <text evidence="3">The sequence shown here is derived from an EMBL/GenBank/DDBJ whole genome shotgun (WGS) entry which is preliminary data.</text>
</comment>
<evidence type="ECO:0000259" key="2">
    <source>
        <dbReference type="Pfam" id="PF13240"/>
    </source>
</evidence>